<keyword evidence="1" id="KW-1133">Transmembrane helix</keyword>
<name>A0AAD9VN40_9HYME</name>
<dbReference type="EMBL" id="JAIFRP010000073">
    <property type="protein sequence ID" value="KAK2579920.1"/>
    <property type="molecule type" value="Genomic_DNA"/>
</dbReference>
<gene>
    <name evidence="2" type="ORF">KPH14_007600</name>
</gene>
<dbReference type="GO" id="GO:0016020">
    <property type="term" value="C:membrane"/>
    <property type="evidence" value="ECO:0007669"/>
    <property type="project" value="TreeGrafter"/>
</dbReference>
<evidence type="ECO:0000313" key="2">
    <source>
        <dbReference type="EMBL" id="KAK2579920.1"/>
    </source>
</evidence>
<evidence type="ECO:0000313" key="3">
    <source>
        <dbReference type="Proteomes" id="UP001258017"/>
    </source>
</evidence>
<sequence>MDLYKWALGIFAISGVICVGTANDEFNFLDTGYRAFFRVYEECQQRNVAASLCFKKKAISFFDRLGRIDNLPIGDNFELVKVASTVDNESKSSTIDLETLGRNSGASKDEMLNDILLDKIASLLNGFNVQIRLPKTTSGDLKRSIEEGRGKMKKMMGMMMMGMAMKMAAMVPIAMGVIFLLAGKALIISKIALVLSLIIGLKKLLSQKQNQESHGGWQRGTGGWDRSLKEVAASTAITEADRQYAHNLAYSARVQH</sequence>
<comment type="caution">
    <text evidence="2">The sequence shown here is derived from an EMBL/GenBank/DDBJ whole genome shotgun (WGS) entry which is preliminary data.</text>
</comment>
<accession>A0AAD9VN40</accession>
<dbReference type="PANTHER" id="PTHR21879">
    <property type="entry name" value="FI03362P-RELATED-RELATED"/>
    <property type="match status" value="1"/>
</dbReference>
<dbReference type="PANTHER" id="PTHR21879:SF12">
    <property type="entry name" value="OSIRIS 12"/>
    <property type="match status" value="1"/>
</dbReference>
<dbReference type="InterPro" id="IPR012464">
    <property type="entry name" value="DUF1676"/>
</dbReference>
<reference evidence="2" key="2">
    <citation type="journal article" date="2023" name="Commun. Biol.">
        <title>Intrasexual cuticular hydrocarbon dimorphism in a wasp sheds light on hydrocarbon biosynthesis genes in Hymenoptera.</title>
        <authorList>
            <person name="Moris V.C."/>
            <person name="Podsiadlowski L."/>
            <person name="Martin S."/>
            <person name="Oeyen J.P."/>
            <person name="Donath A."/>
            <person name="Petersen M."/>
            <person name="Wilbrandt J."/>
            <person name="Misof B."/>
            <person name="Liedtke D."/>
            <person name="Thamm M."/>
            <person name="Scheiner R."/>
            <person name="Schmitt T."/>
            <person name="Niehuis O."/>
        </authorList>
    </citation>
    <scope>NUCLEOTIDE SEQUENCE</scope>
    <source>
        <strain evidence="2">GBR_01_08_01A</strain>
    </source>
</reference>
<dbReference type="Proteomes" id="UP001258017">
    <property type="component" value="Unassembled WGS sequence"/>
</dbReference>
<organism evidence="2 3">
    <name type="scientific">Odynerus spinipes</name>
    <dbReference type="NCBI Taxonomy" id="1348599"/>
    <lineage>
        <taxon>Eukaryota</taxon>
        <taxon>Metazoa</taxon>
        <taxon>Ecdysozoa</taxon>
        <taxon>Arthropoda</taxon>
        <taxon>Hexapoda</taxon>
        <taxon>Insecta</taxon>
        <taxon>Pterygota</taxon>
        <taxon>Neoptera</taxon>
        <taxon>Endopterygota</taxon>
        <taxon>Hymenoptera</taxon>
        <taxon>Apocrita</taxon>
        <taxon>Aculeata</taxon>
        <taxon>Vespoidea</taxon>
        <taxon>Vespidae</taxon>
        <taxon>Eumeninae</taxon>
        <taxon>Odynerus</taxon>
    </lineage>
</organism>
<keyword evidence="3" id="KW-1185">Reference proteome</keyword>
<keyword evidence="1" id="KW-0472">Membrane</keyword>
<evidence type="ECO:0000256" key="1">
    <source>
        <dbReference type="SAM" id="Phobius"/>
    </source>
</evidence>
<feature type="transmembrane region" description="Helical" evidence="1">
    <location>
        <begin position="159"/>
        <end position="181"/>
    </location>
</feature>
<dbReference type="AlphaFoldDB" id="A0AAD9VN40"/>
<keyword evidence="1" id="KW-0812">Transmembrane</keyword>
<protein>
    <submittedName>
        <fullName evidence="2">Uncharacterized protein</fullName>
    </submittedName>
</protein>
<proteinExistence type="predicted"/>
<dbReference type="Pfam" id="PF07898">
    <property type="entry name" value="DUF1676"/>
    <property type="match status" value="1"/>
</dbReference>
<reference evidence="2" key="1">
    <citation type="submission" date="2021-08" db="EMBL/GenBank/DDBJ databases">
        <authorList>
            <person name="Misof B."/>
            <person name="Oliver O."/>
            <person name="Podsiadlowski L."/>
            <person name="Donath A."/>
            <person name="Peters R."/>
            <person name="Mayer C."/>
            <person name="Rust J."/>
            <person name="Gunkel S."/>
            <person name="Lesny P."/>
            <person name="Martin S."/>
            <person name="Oeyen J.P."/>
            <person name="Petersen M."/>
            <person name="Panagiotis P."/>
            <person name="Wilbrandt J."/>
            <person name="Tanja T."/>
        </authorList>
    </citation>
    <scope>NUCLEOTIDE SEQUENCE</scope>
    <source>
        <strain evidence="2">GBR_01_08_01A</strain>
        <tissue evidence="2">Thorax + abdomen</tissue>
    </source>
</reference>